<evidence type="ECO:0000256" key="1">
    <source>
        <dbReference type="SAM" id="MobiDB-lite"/>
    </source>
</evidence>
<dbReference type="AlphaFoldDB" id="A0A919Q2X1"/>
<evidence type="ECO:0000313" key="4">
    <source>
        <dbReference type="Proteomes" id="UP000652354"/>
    </source>
</evidence>
<feature type="region of interest" description="Disordered" evidence="1">
    <location>
        <begin position="77"/>
        <end position="107"/>
    </location>
</feature>
<name>A0A919Q2X1_9MICO</name>
<protein>
    <submittedName>
        <fullName evidence="3">Uncharacterized protein</fullName>
    </submittedName>
</protein>
<keyword evidence="2" id="KW-0812">Transmembrane</keyword>
<sequence>MPSPSPSYSPDPFYLDPTIWPEAPGWLFPAVMTLLGIVGMVVVVLLFMWRRAAQYDKAAREARRPSEWVDLSKLEKGGRWADEESIGPRTREDRGRTKRDEDDPDRP</sequence>
<feature type="transmembrane region" description="Helical" evidence="2">
    <location>
        <begin position="26"/>
        <end position="49"/>
    </location>
</feature>
<gene>
    <name evidence="3" type="ORF">Dac01nite_01900</name>
</gene>
<organism evidence="3 4">
    <name type="scientific">Demequina activiva</name>
    <dbReference type="NCBI Taxonomy" id="1582364"/>
    <lineage>
        <taxon>Bacteria</taxon>
        <taxon>Bacillati</taxon>
        <taxon>Actinomycetota</taxon>
        <taxon>Actinomycetes</taxon>
        <taxon>Micrococcales</taxon>
        <taxon>Demequinaceae</taxon>
        <taxon>Demequina</taxon>
    </lineage>
</organism>
<evidence type="ECO:0000313" key="3">
    <source>
        <dbReference type="EMBL" id="GIG53438.1"/>
    </source>
</evidence>
<reference evidence="3" key="1">
    <citation type="submission" date="2021-01" db="EMBL/GenBank/DDBJ databases">
        <title>Whole genome shotgun sequence of Demequina activiva NBRC 110675.</title>
        <authorList>
            <person name="Komaki H."/>
            <person name="Tamura T."/>
        </authorList>
    </citation>
    <scope>NUCLEOTIDE SEQUENCE</scope>
    <source>
        <strain evidence="3">NBRC 110675</strain>
    </source>
</reference>
<accession>A0A919Q2X1</accession>
<keyword evidence="4" id="KW-1185">Reference proteome</keyword>
<feature type="compositionally biased region" description="Basic and acidic residues" evidence="1">
    <location>
        <begin position="89"/>
        <end position="107"/>
    </location>
</feature>
<proteinExistence type="predicted"/>
<dbReference type="Proteomes" id="UP000652354">
    <property type="component" value="Unassembled WGS sequence"/>
</dbReference>
<keyword evidence="2" id="KW-0472">Membrane</keyword>
<keyword evidence="2" id="KW-1133">Transmembrane helix</keyword>
<comment type="caution">
    <text evidence="3">The sequence shown here is derived from an EMBL/GenBank/DDBJ whole genome shotgun (WGS) entry which is preliminary data.</text>
</comment>
<evidence type="ECO:0000256" key="2">
    <source>
        <dbReference type="SAM" id="Phobius"/>
    </source>
</evidence>
<dbReference type="EMBL" id="BONR01000001">
    <property type="protein sequence ID" value="GIG53438.1"/>
    <property type="molecule type" value="Genomic_DNA"/>
</dbReference>